<dbReference type="SMART" id="SM00282">
    <property type="entry name" value="LamG"/>
    <property type="match status" value="1"/>
</dbReference>
<dbReference type="PANTHER" id="PTHR24023:SF1095">
    <property type="entry name" value="EGF-LIKE DOMAIN-CONTAINING PROTEIN"/>
    <property type="match status" value="1"/>
</dbReference>
<feature type="compositionally biased region" description="Low complexity" evidence="7">
    <location>
        <begin position="283"/>
        <end position="292"/>
    </location>
</feature>
<feature type="transmembrane region" description="Helical" evidence="8">
    <location>
        <begin position="228"/>
        <end position="252"/>
    </location>
</feature>
<feature type="compositionally biased region" description="Low complexity" evidence="7">
    <location>
        <begin position="584"/>
        <end position="593"/>
    </location>
</feature>
<dbReference type="Proteomes" id="UP000472277">
    <property type="component" value="Chromosome 23"/>
</dbReference>
<keyword evidence="8" id="KW-0472">Membrane</keyword>
<reference evidence="11" key="2">
    <citation type="submission" date="2025-09" db="UniProtKB">
        <authorList>
            <consortium name="Ensembl"/>
        </authorList>
    </citation>
    <scope>IDENTIFICATION</scope>
</reference>
<evidence type="ECO:0000256" key="3">
    <source>
        <dbReference type="ARBA" id="ARBA00022530"/>
    </source>
</evidence>
<dbReference type="InterPro" id="IPR008160">
    <property type="entry name" value="Collagen"/>
</dbReference>
<dbReference type="OMA" id="GQXGEIG"/>
<keyword evidence="8" id="KW-0812">Transmembrane</keyword>
<feature type="region of interest" description="Disordered" evidence="7">
    <location>
        <begin position="507"/>
        <end position="534"/>
    </location>
</feature>
<dbReference type="GO" id="GO:0005615">
    <property type="term" value="C:extracellular space"/>
    <property type="evidence" value="ECO:0007669"/>
    <property type="project" value="TreeGrafter"/>
</dbReference>
<dbReference type="InterPro" id="IPR048287">
    <property type="entry name" value="TSPN-like_N"/>
</dbReference>
<dbReference type="AlphaFoldDB" id="A0A674CB24"/>
<keyword evidence="8" id="KW-1133">Transmembrane helix</keyword>
<evidence type="ECO:0000313" key="12">
    <source>
        <dbReference type="Proteomes" id="UP000472277"/>
    </source>
</evidence>
<dbReference type="Gene3D" id="2.60.120.200">
    <property type="match status" value="1"/>
</dbReference>
<evidence type="ECO:0000256" key="4">
    <source>
        <dbReference type="ARBA" id="ARBA00022729"/>
    </source>
</evidence>
<dbReference type="FunFam" id="2.60.120.1000:FF:000002">
    <property type="entry name" value="Collagen XI alpha 1 chain"/>
    <property type="match status" value="1"/>
</dbReference>
<dbReference type="GO" id="GO:0031012">
    <property type="term" value="C:extracellular matrix"/>
    <property type="evidence" value="ECO:0007669"/>
    <property type="project" value="TreeGrafter"/>
</dbReference>
<feature type="chain" id="PRO_5025468397" evidence="9">
    <location>
        <begin position="20"/>
        <end position="1141"/>
    </location>
</feature>
<dbReference type="PROSITE" id="PS51461">
    <property type="entry name" value="NC1_FIB"/>
    <property type="match status" value="1"/>
</dbReference>
<gene>
    <name evidence="11" type="primary">COL5A1</name>
</gene>
<feature type="region of interest" description="Disordered" evidence="7">
    <location>
        <begin position="434"/>
        <end position="472"/>
    </location>
</feature>
<keyword evidence="6" id="KW-0176">Collagen</keyword>
<dbReference type="InterPro" id="IPR001791">
    <property type="entry name" value="Laminin_G"/>
</dbReference>
<accession>A0A674CB24</accession>
<evidence type="ECO:0000256" key="7">
    <source>
        <dbReference type="SAM" id="MobiDB-lite"/>
    </source>
</evidence>
<dbReference type="Ensembl" id="ENSSTUT00000085880.1">
    <property type="protein sequence ID" value="ENSSTUP00000080664.1"/>
    <property type="gene ID" value="ENSSTUG00000035555.1"/>
</dbReference>
<dbReference type="Pfam" id="PF01391">
    <property type="entry name" value="Collagen"/>
    <property type="match status" value="5"/>
</dbReference>
<keyword evidence="12" id="KW-1185">Reference proteome</keyword>
<dbReference type="InParanoid" id="A0A674CB24"/>
<evidence type="ECO:0000256" key="5">
    <source>
        <dbReference type="ARBA" id="ARBA00022737"/>
    </source>
</evidence>
<evidence type="ECO:0000259" key="10">
    <source>
        <dbReference type="PROSITE" id="PS51461"/>
    </source>
</evidence>
<feature type="region of interest" description="Disordered" evidence="7">
    <location>
        <begin position="559"/>
        <end position="890"/>
    </location>
</feature>
<feature type="signal peptide" evidence="9">
    <location>
        <begin position="1"/>
        <end position="19"/>
    </location>
</feature>
<dbReference type="GeneTree" id="ENSGT00940000159211"/>
<dbReference type="PANTHER" id="PTHR24023">
    <property type="entry name" value="COLLAGEN ALPHA"/>
    <property type="match status" value="1"/>
</dbReference>
<feature type="compositionally biased region" description="Low complexity" evidence="7">
    <location>
        <begin position="511"/>
        <end position="526"/>
    </location>
</feature>
<dbReference type="InterPro" id="IPR013320">
    <property type="entry name" value="ConA-like_dom_sf"/>
</dbReference>
<comment type="subcellular location">
    <subcellularLocation>
        <location evidence="1">Secreted</location>
    </subcellularLocation>
</comment>
<feature type="compositionally biased region" description="Low complexity" evidence="7">
    <location>
        <begin position="808"/>
        <end position="818"/>
    </location>
</feature>
<dbReference type="Gene3D" id="2.60.120.1000">
    <property type="match status" value="1"/>
</dbReference>
<name>A0A674CB24_SALTR</name>
<protein>
    <submittedName>
        <fullName evidence="11">Collagen type V alpha 1 chain</fullName>
    </submittedName>
</protein>
<proteinExistence type="predicted"/>
<feature type="region of interest" description="Disordered" evidence="7">
    <location>
        <begin position="263"/>
        <end position="324"/>
    </location>
</feature>
<dbReference type="Pfam" id="PF01410">
    <property type="entry name" value="COLFI"/>
    <property type="match status" value="1"/>
</dbReference>
<keyword evidence="5" id="KW-0677">Repeat</keyword>
<feature type="compositionally biased region" description="Basic and acidic residues" evidence="7">
    <location>
        <begin position="452"/>
        <end position="461"/>
    </location>
</feature>
<dbReference type="Pfam" id="PF02210">
    <property type="entry name" value="Laminin_G_2"/>
    <property type="match status" value="1"/>
</dbReference>
<evidence type="ECO:0000256" key="8">
    <source>
        <dbReference type="SAM" id="Phobius"/>
    </source>
</evidence>
<dbReference type="InterPro" id="IPR000885">
    <property type="entry name" value="Fib_collagen_C"/>
</dbReference>
<dbReference type="GO" id="GO:0030020">
    <property type="term" value="F:extracellular matrix structural constituent conferring tensile strength"/>
    <property type="evidence" value="ECO:0007669"/>
    <property type="project" value="TreeGrafter"/>
</dbReference>
<evidence type="ECO:0000256" key="2">
    <source>
        <dbReference type="ARBA" id="ARBA00022525"/>
    </source>
</evidence>
<keyword evidence="2" id="KW-0964">Secreted</keyword>
<dbReference type="SMART" id="SM00210">
    <property type="entry name" value="TSPN"/>
    <property type="match status" value="1"/>
</dbReference>
<keyword evidence="3" id="KW-0272">Extracellular matrix</keyword>
<dbReference type="GO" id="GO:0030198">
    <property type="term" value="P:extracellular matrix organization"/>
    <property type="evidence" value="ECO:0007669"/>
    <property type="project" value="TreeGrafter"/>
</dbReference>
<dbReference type="SUPFAM" id="SSF49899">
    <property type="entry name" value="Concanavalin A-like lectins/glucanases"/>
    <property type="match status" value="1"/>
</dbReference>
<evidence type="ECO:0000256" key="6">
    <source>
        <dbReference type="ARBA" id="ARBA00023119"/>
    </source>
</evidence>
<dbReference type="GO" id="GO:0005581">
    <property type="term" value="C:collagen trimer"/>
    <property type="evidence" value="ECO:0007669"/>
    <property type="project" value="UniProtKB-KW"/>
</dbReference>
<keyword evidence="4 9" id="KW-0732">Signal</keyword>
<organism evidence="11 12">
    <name type="scientific">Salmo trutta</name>
    <name type="common">Brown trout</name>
    <dbReference type="NCBI Taxonomy" id="8032"/>
    <lineage>
        <taxon>Eukaryota</taxon>
        <taxon>Metazoa</taxon>
        <taxon>Chordata</taxon>
        <taxon>Craniata</taxon>
        <taxon>Vertebrata</taxon>
        <taxon>Euteleostomi</taxon>
        <taxon>Actinopterygii</taxon>
        <taxon>Neopterygii</taxon>
        <taxon>Teleostei</taxon>
        <taxon>Protacanthopterygii</taxon>
        <taxon>Salmoniformes</taxon>
        <taxon>Salmonidae</taxon>
        <taxon>Salmoninae</taxon>
        <taxon>Salmo</taxon>
    </lineage>
</organism>
<evidence type="ECO:0000313" key="11">
    <source>
        <dbReference type="Ensembl" id="ENSSTUP00000080664.1"/>
    </source>
</evidence>
<evidence type="ECO:0000256" key="9">
    <source>
        <dbReference type="SAM" id="SignalP"/>
    </source>
</evidence>
<dbReference type="SMART" id="SM00038">
    <property type="entry name" value="COLFI"/>
    <property type="match status" value="1"/>
</dbReference>
<dbReference type="InterPro" id="IPR050149">
    <property type="entry name" value="Collagen_superfamily"/>
</dbReference>
<evidence type="ECO:0000256" key="1">
    <source>
        <dbReference type="ARBA" id="ARBA00004613"/>
    </source>
</evidence>
<feature type="transmembrane region" description="Helical" evidence="8">
    <location>
        <begin position="484"/>
        <end position="501"/>
    </location>
</feature>
<sequence>QGPHAILITLFSFLSYSLALSLPPSLSSILFSPTLPALCCSVQYSGQSDVFPEDFSILATVKPKKGSQSFLLSVYNEQGIQQLGVEVGRSPVFLYEDHMGKPSPEDYPLFRGLNLADGKWHRVAISVHKQSITIILDCKKKTTQKLSRSPHPIIDTKGIVVFGTRILDEEVFEGDIQQLLIVADHRAAYDYCEHYSPDCEVPVPEQPQAQDPNTDEYVSHFIASPDSYSMFTVCLQYVLYSILLFSWVSLFLRLKVIGLPGPPGSSGPPGSHGDAGERGPNGRAGLPGADGLPGPPGTVLMLPFRFSSGGDSGQKGPQVSAQEAQMQAIMQQARLAMRGPTGPMGLTGRSGPLEGEAGVSVDGCCNHLFFQGRAGSDGARGMPGQTGTKGDRGFDGLAGLPGEKGHRVSLCCCYFTSLHAFIFLQGPAGPQGPIGYPGPRGVKGELGPAGPRGEDGPEGPKGRSGLPGDAGPLGPNGEKRFYCLYWYSSFLTFLFLFFLFFQGPRGERGPRGPTGKAGPKGTSGSDGPPGPPGERVYTLIHFVVSFTFSLSLSFSLSLPPQGPTGETGPMGERGHPGPPGPPGEQGLPGSAGKEGAKGDPGPAGPAGKDGPPGLRGFPGERGLPGPVGEKGPQGPAGRDGVQGPVGLPGPAGPLGPPGEDGDKVGWPTEGRVVCGADGEPGPRGQQGLFGQKGDEGSRGFNGPPGPVGLQVRTIIKPGTRGEKGESGPAGSAGPPGPKGPPGDDGPKGSPVSPESGLEGPQGKTGPVGPQGAPGKQGSEGLRGIPGPVGEQGLPGSSGPDGPPGPMGHPGLIGLIGPPGEQGEKGDRGLPGPQGTSGPKGDNVSRPTTGQTGPKGETGVPGQPGPPGPPGDVIHPLPMQSSPKRSRRNIDASQMMDDANADANYKDYDDGMEEIFGSLNSLKLEIEQMKHPLGTQGNPARTCKDLQLCHPDFPDGEYWIDPNQGCSRDSFKVHCNFTAGGESCIYPDKKSEGTRLTSWVKEIPGSWFSEFKRGKLLSYVDAEGNPIGVVQMTFLRLLSAAARQNLTYNCYQSVAWHNQDGDSYDKAIRFLGSNDEEMSYDNNPYIRAVVDGCALKKGYEKTVLEINTPKVEQVPFVDIMFNDFGGATQKFGFEVGPVCFIG</sequence>
<feature type="domain" description="Fibrillar collagen NC1" evidence="10">
    <location>
        <begin position="912"/>
        <end position="1140"/>
    </location>
</feature>
<reference evidence="11" key="1">
    <citation type="submission" date="2025-08" db="UniProtKB">
        <authorList>
            <consortium name="Ensembl"/>
        </authorList>
    </citation>
    <scope>IDENTIFICATION</scope>
</reference>